<gene>
    <name evidence="13" type="ORF">CLV68_5244</name>
</gene>
<dbReference type="AlphaFoldDB" id="A0A421AYI9"/>
<dbReference type="EMBL" id="RCDD01000005">
    <property type="protein sequence ID" value="RLK54854.1"/>
    <property type="molecule type" value="Genomic_DNA"/>
</dbReference>
<comment type="function">
    <text evidence="1">Is required not only for elongation of protein synthesis but also for the initiation of all mRNA translation through initiator tRNA(fMet) aminoacylation.</text>
</comment>
<keyword evidence="5 10" id="KW-0547">Nucleotide-binding</keyword>
<evidence type="ECO:0000256" key="6">
    <source>
        <dbReference type="ARBA" id="ARBA00022840"/>
    </source>
</evidence>
<dbReference type="InterPro" id="IPR041872">
    <property type="entry name" value="Anticodon_Met"/>
</dbReference>
<dbReference type="InterPro" id="IPR014758">
    <property type="entry name" value="Met-tRNA_synth"/>
</dbReference>
<dbReference type="CDD" id="cd00814">
    <property type="entry name" value="MetRS_core"/>
    <property type="match status" value="1"/>
</dbReference>
<proteinExistence type="inferred from homology"/>
<evidence type="ECO:0000256" key="1">
    <source>
        <dbReference type="ARBA" id="ARBA00003314"/>
    </source>
</evidence>
<dbReference type="InterPro" id="IPR023457">
    <property type="entry name" value="Met-tRNA_synth_2"/>
</dbReference>
<evidence type="ECO:0000313" key="13">
    <source>
        <dbReference type="EMBL" id="RLK54854.1"/>
    </source>
</evidence>
<name>A0A421AYI9_9PSEU</name>
<dbReference type="SUPFAM" id="SSF52374">
    <property type="entry name" value="Nucleotidylyl transferase"/>
    <property type="match status" value="1"/>
</dbReference>
<dbReference type="PRINTS" id="PR01041">
    <property type="entry name" value="TRNASYNTHMET"/>
</dbReference>
<protein>
    <recommendedName>
        <fullName evidence="3">Methionine--tRNA ligase</fullName>
        <ecNumber evidence="2">6.1.1.10</ecNumber>
    </recommendedName>
    <alternativeName>
        <fullName evidence="9">Methionyl-tRNA synthetase</fullName>
    </alternativeName>
</protein>
<dbReference type="InterPro" id="IPR009080">
    <property type="entry name" value="tRNAsynth_Ia_anticodon-bd"/>
</dbReference>
<dbReference type="GO" id="GO:0004825">
    <property type="term" value="F:methionine-tRNA ligase activity"/>
    <property type="evidence" value="ECO:0007669"/>
    <property type="project" value="UniProtKB-EC"/>
</dbReference>
<evidence type="ECO:0000259" key="11">
    <source>
        <dbReference type="Pfam" id="PF09334"/>
    </source>
</evidence>
<dbReference type="Pfam" id="PF19303">
    <property type="entry name" value="Anticodon_3"/>
    <property type="match status" value="1"/>
</dbReference>
<dbReference type="PANTHER" id="PTHR43326:SF1">
    <property type="entry name" value="METHIONINE--TRNA LIGASE, MITOCHONDRIAL"/>
    <property type="match status" value="1"/>
</dbReference>
<keyword evidence="4 10" id="KW-0436">Ligase</keyword>
<dbReference type="RefSeq" id="WP_121393515.1">
    <property type="nucleotide sequence ID" value="NZ_RCDD01000005.1"/>
</dbReference>
<keyword evidence="7 10" id="KW-0648">Protein biosynthesis</keyword>
<dbReference type="InterPro" id="IPR014729">
    <property type="entry name" value="Rossmann-like_a/b/a_fold"/>
</dbReference>
<comment type="caution">
    <text evidence="13">The sequence shown here is derived from an EMBL/GenBank/DDBJ whole genome shotgun (WGS) entry which is preliminary data.</text>
</comment>
<evidence type="ECO:0000259" key="12">
    <source>
        <dbReference type="Pfam" id="PF19303"/>
    </source>
</evidence>
<dbReference type="EC" id="6.1.1.10" evidence="2"/>
<dbReference type="SUPFAM" id="SSF47323">
    <property type="entry name" value="Anticodon-binding domain of a subclass of class I aminoacyl-tRNA synthetases"/>
    <property type="match status" value="1"/>
</dbReference>
<comment type="similarity">
    <text evidence="10">Belongs to the class-I aminoacyl-tRNA synthetase family.</text>
</comment>
<evidence type="ECO:0000256" key="9">
    <source>
        <dbReference type="ARBA" id="ARBA00030904"/>
    </source>
</evidence>
<dbReference type="Gene3D" id="1.10.730.10">
    <property type="entry name" value="Isoleucyl-tRNA Synthetase, Domain 1"/>
    <property type="match status" value="1"/>
</dbReference>
<dbReference type="Proteomes" id="UP000282454">
    <property type="component" value="Unassembled WGS sequence"/>
</dbReference>
<dbReference type="PANTHER" id="PTHR43326">
    <property type="entry name" value="METHIONYL-TRNA SYNTHETASE"/>
    <property type="match status" value="1"/>
</dbReference>
<feature type="domain" description="Methionyl/Leucyl tRNA synthetase" evidence="11">
    <location>
        <begin position="5"/>
        <end position="146"/>
    </location>
</feature>
<dbReference type="InterPro" id="IPR015413">
    <property type="entry name" value="Methionyl/Leucyl_tRNA_Synth"/>
</dbReference>
<evidence type="ECO:0000256" key="10">
    <source>
        <dbReference type="RuleBase" id="RU363039"/>
    </source>
</evidence>
<evidence type="ECO:0000256" key="4">
    <source>
        <dbReference type="ARBA" id="ARBA00022598"/>
    </source>
</evidence>
<feature type="domain" description="Methionyl-tRNA synthetase anticodon-binding" evidence="12">
    <location>
        <begin position="390"/>
        <end position="490"/>
    </location>
</feature>
<dbReference type="Gene3D" id="3.40.50.620">
    <property type="entry name" value="HUPs"/>
    <property type="match status" value="1"/>
</dbReference>
<keyword evidence="8 10" id="KW-0030">Aminoacyl-tRNA synthetase</keyword>
<keyword evidence="14" id="KW-1185">Reference proteome</keyword>
<evidence type="ECO:0000313" key="14">
    <source>
        <dbReference type="Proteomes" id="UP000282454"/>
    </source>
</evidence>
<evidence type="ECO:0000256" key="2">
    <source>
        <dbReference type="ARBA" id="ARBA00012838"/>
    </source>
</evidence>
<dbReference type="InterPro" id="IPR033911">
    <property type="entry name" value="MetRS_core"/>
</dbReference>
<dbReference type="NCBIfam" id="TIGR00398">
    <property type="entry name" value="metG"/>
    <property type="match status" value="1"/>
</dbReference>
<evidence type="ECO:0000256" key="3">
    <source>
        <dbReference type="ARBA" id="ARBA00018753"/>
    </source>
</evidence>
<dbReference type="OrthoDB" id="9810191at2"/>
<evidence type="ECO:0000256" key="7">
    <source>
        <dbReference type="ARBA" id="ARBA00022917"/>
    </source>
</evidence>
<keyword evidence="6 10" id="KW-0067">ATP-binding</keyword>
<organism evidence="13 14">
    <name type="scientific">Actinokineospora cianjurensis</name>
    <dbReference type="NCBI Taxonomy" id="585224"/>
    <lineage>
        <taxon>Bacteria</taxon>
        <taxon>Bacillati</taxon>
        <taxon>Actinomycetota</taxon>
        <taxon>Actinomycetes</taxon>
        <taxon>Pseudonocardiales</taxon>
        <taxon>Pseudonocardiaceae</taxon>
        <taxon>Actinokineospora</taxon>
    </lineage>
</organism>
<dbReference type="GO" id="GO:0005524">
    <property type="term" value="F:ATP binding"/>
    <property type="evidence" value="ECO:0007669"/>
    <property type="project" value="UniProtKB-KW"/>
</dbReference>
<reference evidence="13 14" key="1">
    <citation type="submission" date="2018-10" db="EMBL/GenBank/DDBJ databases">
        <title>Genomic Encyclopedia of Archaeal and Bacterial Type Strains, Phase II (KMG-II): from individual species to whole genera.</title>
        <authorList>
            <person name="Goeker M."/>
        </authorList>
    </citation>
    <scope>NUCLEOTIDE SEQUENCE [LARGE SCALE GENOMIC DNA]</scope>
    <source>
        <strain evidence="13 14">DSM 45657</strain>
    </source>
</reference>
<feature type="domain" description="Methionyl/Leucyl tRNA synthetase" evidence="11">
    <location>
        <begin position="150"/>
        <end position="364"/>
    </location>
</feature>
<evidence type="ECO:0000256" key="8">
    <source>
        <dbReference type="ARBA" id="ARBA00023146"/>
    </source>
</evidence>
<evidence type="ECO:0000256" key="5">
    <source>
        <dbReference type="ARBA" id="ARBA00022741"/>
    </source>
</evidence>
<dbReference type="GO" id="GO:0006431">
    <property type="term" value="P:methionyl-tRNA aminoacylation"/>
    <property type="evidence" value="ECO:0007669"/>
    <property type="project" value="InterPro"/>
</dbReference>
<dbReference type="Pfam" id="PF09334">
    <property type="entry name" value="tRNA-synt_1g"/>
    <property type="match status" value="2"/>
</dbReference>
<dbReference type="FunFam" id="2.170.220.10:FF:000003">
    <property type="entry name" value="Methionine--tRNA ligase"/>
    <property type="match status" value="1"/>
</dbReference>
<dbReference type="Gene3D" id="2.170.220.10">
    <property type="match status" value="1"/>
</dbReference>
<accession>A0A421AYI9</accession>
<dbReference type="CDD" id="cd07957">
    <property type="entry name" value="Anticodon_Ia_Met"/>
    <property type="match status" value="1"/>
</dbReference>
<sequence length="508" mass="56807">MSIRYITTAIPYVNSKPHVGFAMELVEADVMARHWRHRGHDVRFLTGTDDNSLKNAIAAEAEGIPAEELVERNAAAFYDLRGPLQISFDDFIRTSADPRHKAGVERLWRATAAAGDLYRKHYQGLYCVGCEQFYTESELADGLCPEHLTAPQLVNEENWFFKLSRYEDQLRELIESGRLRIEPPGRRNEVLGFIKGGLQDFSISRSTERARGWGIEVPDDHDQVIYVWWDALGNYITALDYSAGGAAYRHWWTESDVRTHVIGKGIVRFHAVYWPAMLMSAGEQLPTTIFVHDYLTVEGKKLGKSLGNAIDPVAIVDQFGADSLRWWLVREVPRTGDADFTVERLVNRYHEDLSNGLGNLVNRTVSMIHKYREGLEPQLPDELPDGPLADVISTVASAVDAALDNFDFRRATGALWAVVDEANRFVVEVSPWNLAKAAKAGDADADVKLGHSLAVLLHAIRVVADELVPFLPDAAERVSAQVRAVDGRLPAPQPLFPRIEESTLLVSQ</sequence>